<name>A0AAP0CG98_9ASTR</name>
<keyword evidence="4" id="KW-0694">RNA-binding</keyword>
<feature type="compositionally biased region" description="Polar residues" evidence="5">
    <location>
        <begin position="399"/>
        <end position="410"/>
    </location>
</feature>
<dbReference type="SMART" id="SM00360">
    <property type="entry name" value="RRM"/>
    <property type="match status" value="1"/>
</dbReference>
<feature type="region of interest" description="Disordered" evidence="5">
    <location>
        <begin position="144"/>
        <end position="167"/>
    </location>
</feature>
<dbReference type="GO" id="GO:0008380">
    <property type="term" value="P:RNA splicing"/>
    <property type="evidence" value="ECO:0007669"/>
    <property type="project" value="UniProtKB-KW"/>
</dbReference>
<feature type="compositionally biased region" description="Basic and acidic residues" evidence="5">
    <location>
        <begin position="150"/>
        <end position="167"/>
    </location>
</feature>
<sequence length="734" mass="83328">MERHWREGGAYNYYRRENNYNGGGRRLERLEEGWNRVYNKRRENKANQGSTSFFITDLPNGCTSEYLWETFYHYGKISDAFVPRRKDWRGRTFGFIRFLGVDNVDSMLSTLREVKVDGTRIRIYVSRFGKEDSIRQPRKMKINEPGRWAGRGESENRERTEEKKKGIQETTVNRREQTDVKNGGRRIIKLPNKCAFFPSHCNGRTLVGEVAFMEVMEDLIDRLDEMEQSRVELSYIGGMKMLLTFKDRMSAENFLTEKKEQWSKKFSMLRWWDGREQETERLVKLKIMGVPLMARDGETFDKIAEAFGRRAMSSDSSWANEDVSSGCCYILTNKLGWIDEVVDVEWRNHRYEVWVTEEAQTWEIPSFSRKKKPGNPPGNYRSKEESGGECGAWEGPTKQVLTPSGSSNEEPINEGEKHEEAASILQSKGLGGVNNNEGGNDEEVSRVPNSFNIPVTRKRNDVGPQILVEEDSEKLGHIHDGGADMGQKKDKRNNGANNGEISPNKTKEAGENSGGTGNRATGLNEDNVTEKEVLLQKGTKTREDIIQDQLQKGSEDENIREQGEASSNLNWRVRDLNNNNQAEKVASSGEMDGEAKRGNTHDGVTYPDYSSGEDDDDEVTWEDGGITSLPTFRRAKKGIKWAKAANIRLQARMMRGGGKSAIWGQFSRSQSTSSSRTQSVEFGASICSGKNSEWIRKETRTTMEVGKMVGIDMDGFEKEVTNLIRDEGANIVPQ</sequence>
<evidence type="ECO:0000256" key="4">
    <source>
        <dbReference type="PROSITE-ProRule" id="PRU00176"/>
    </source>
</evidence>
<feature type="compositionally biased region" description="Polar residues" evidence="5">
    <location>
        <begin position="494"/>
        <end position="504"/>
    </location>
</feature>
<evidence type="ECO:0000256" key="3">
    <source>
        <dbReference type="ARBA" id="ARBA00023187"/>
    </source>
</evidence>
<dbReference type="CDD" id="cd00590">
    <property type="entry name" value="RRM_SF"/>
    <property type="match status" value="1"/>
</dbReference>
<dbReference type="SUPFAM" id="SSF54928">
    <property type="entry name" value="RNA-binding domain, RBD"/>
    <property type="match status" value="1"/>
</dbReference>
<dbReference type="InterPro" id="IPR035979">
    <property type="entry name" value="RBD_domain_sf"/>
</dbReference>
<evidence type="ECO:0000256" key="5">
    <source>
        <dbReference type="SAM" id="MobiDB-lite"/>
    </source>
</evidence>
<feature type="region of interest" description="Disordered" evidence="5">
    <location>
        <begin position="366"/>
        <end position="458"/>
    </location>
</feature>
<dbReference type="Pfam" id="PF00076">
    <property type="entry name" value="RRM_1"/>
    <property type="match status" value="1"/>
</dbReference>
<evidence type="ECO:0000256" key="1">
    <source>
        <dbReference type="ARBA" id="ARBA00022664"/>
    </source>
</evidence>
<feature type="region of interest" description="Disordered" evidence="5">
    <location>
        <begin position="470"/>
        <end position="622"/>
    </location>
</feature>
<dbReference type="PROSITE" id="PS50102">
    <property type="entry name" value="RRM"/>
    <property type="match status" value="1"/>
</dbReference>
<feature type="compositionally biased region" description="Basic and acidic residues" evidence="5">
    <location>
        <begin position="553"/>
        <end position="563"/>
    </location>
</feature>
<keyword evidence="3" id="KW-0508">mRNA splicing</keyword>
<dbReference type="GO" id="GO:0003723">
    <property type="term" value="F:RNA binding"/>
    <property type="evidence" value="ECO:0007669"/>
    <property type="project" value="UniProtKB-UniRule"/>
</dbReference>
<evidence type="ECO:0000256" key="2">
    <source>
        <dbReference type="ARBA" id="ARBA00022728"/>
    </source>
</evidence>
<feature type="compositionally biased region" description="Basic and acidic residues" evidence="5">
    <location>
        <begin position="528"/>
        <end position="545"/>
    </location>
</feature>
<dbReference type="InterPro" id="IPR012677">
    <property type="entry name" value="Nucleotide-bd_a/b_plait_sf"/>
</dbReference>
<feature type="domain" description="RRM" evidence="6">
    <location>
        <begin position="51"/>
        <end position="128"/>
    </location>
</feature>
<accession>A0AAP0CG98</accession>
<evidence type="ECO:0000313" key="7">
    <source>
        <dbReference type="EMBL" id="KAK9053567.1"/>
    </source>
</evidence>
<evidence type="ECO:0000313" key="8">
    <source>
        <dbReference type="Proteomes" id="UP001408789"/>
    </source>
</evidence>
<dbReference type="InterPro" id="IPR000504">
    <property type="entry name" value="RRM_dom"/>
</dbReference>
<dbReference type="PANTHER" id="PTHR23147">
    <property type="entry name" value="SERINE/ARGININE RICH SPLICING FACTOR"/>
    <property type="match status" value="1"/>
</dbReference>
<feature type="compositionally biased region" description="Polar residues" evidence="5">
    <location>
        <begin position="564"/>
        <end position="582"/>
    </location>
</feature>
<proteinExistence type="predicted"/>
<gene>
    <name evidence="7" type="ORF">SSX86_024641</name>
</gene>
<keyword evidence="2" id="KW-0747">Spliceosome</keyword>
<comment type="caution">
    <text evidence="7">The sequence shown here is derived from an EMBL/GenBank/DDBJ whole genome shotgun (WGS) entry which is preliminary data.</text>
</comment>
<reference evidence="7 8" key="1">
    <citation type="submission" date="2024-04" db="EMBL/GenBank/DDBJ databases">
        <title>The reference genome of an endangered Asteraceae, Deinandra increscens subsp. villosa, native to the Central Coast of California.</title>
        <authorList>
            <person name="Guilliams M."/>
            <person name="Hasenstab-Lehman K."/>
            <person name="Meyer R."/>
            <person name="Mcevoy S."/>
        </authorList>
    </citation>
    <scope>NUCLEOTIDE SEQUENCE [LARGE SCALE GENOMIC DNA]</scope>
    <source>
        <tissue evidence="7">Leaf</tissue>
    </source>
</reference>
<dbReference type="EMBL" id="JBCNJP010000025">
    <property type="protein sequence ID" value="KAK9053567.1"/>
    <property type="molecule type" value="Genomic_DNA"/>
</dbReference>
<feature type="compositionally biased region" description="Acidic residues" evidence="5">
    <location>
        <begin position="611"/>
        <end position="621"/>
    </location>
</feature>
<dbReference type="GO" id="GO:0005681">
    <property type="term" value="C:spliceosomal complex"/>
    <property type="evidence" value="ECO:0007669"/>
    <property type="project" value="UniProtKB-KW"/>
</dbReference>
<dbReference type="Proteomes" id="UP001408789">
    <property type="component" value="Unassembled WGS sequence"/>
</dbReference>
<evidence type="ECO:0000259" key="6">
    <source>
        <dbReference type="PROSITE" id="PS50102"/>
    </source>
</evidence>
<dbReference type="InterPro" id="IPR050907">
    <property type="entry name" value="SRSF"/>
</dbReference>
<keyword evidence="1" id="KW-0507">mRNA processing</keyword>
<organism evidence="7 8">
    <name type="scientific">Deinandra increscens subsp. villosa</name>
    <dbReference type="NCBI Taxonomy" id="3103831"/>
    <lineage>
        <taxon>Eukaryota</taxon>
        <taxon>Viridiplantae</taxon>
        <taxon>Streptophyta</taxon>
        <taxon>Embryophyta</taxon>
        <taxon>Tracheophyta</taxon>
        <taxon>Spermatophyta</taxon>
        <taxon>Magnoliopsida</taxon>
        <taxon>eudicotyledons</taxon>
        <taxon>Gunneridae</taxon>
        <taxon>Pentapetalae</taxon>
        <taxon>asterids</taxon>
        <taxon>campanulids</taxon>
        <taxon>Asterales</taxon>
        <taxon>Asteraceae</taxon>
        <taxon>Asteroideae</taxon>
        <taxon>Heliantheae alliance</taxon>
        <taxon>Madieae</taxon>
        <taxon>Madiinae</taxon>
        <taxon>Deinandra</taxon>
    </lineage>
</organism>
<keyword evidence="8" id="KW-1185">Reference proteome</keyword>
<dbReference type="AlphaFoldDB" id="A0AAP0CG98"/>
<dbReference type="GO" id="GO:0006397">
    <property type="term" value="P:mRNA processing"/>
    <property type="evidence" value="ECO:0007669"/>
    <property type="project" value="UniProtKB-KW"/>
</dbReference>
<dbReference type="Gene3D" id="3.30.70.330">
    <property type="match status" value="1"/>
</dbReference>
<protein>
    <recommendedName>
        <fullName evidence="6">RRM domain-containing protein</fullName>
    </recommendedName>
</protein>
<feature type="compositionally biased region" description="Basic and acidic residues" evidence="5">
    <location>
        <begin position="473"/>
        <end position="488"/>
    </location>
</feature>